<gene>
    <name evidence="1" type="ORF">H5982_05250</name>
</gene>
<evidence type="ECO:0000313" key="2">
    <source>
        <dbReference type="Proteomes" id="UP000775500"/>
    </source>
</evidence>
<name>A0ABS2FPZ5_9FIRM</name>
<proteinExistence type="predicted"/>
<dbReference type="EMBL" id="JACJLU010000005">
    <property type="protein sequence ID" value="MBM6831515.1"/>
    <property type="molecule type" value="Genomic_DNA"/>
</dbReference>
<protein>
    <submittedName>
        <fullName evidence="1">Nuclear transport factor 2 family protein</fullName>
    </submittedName>
</protein>
<accession>A0ABS2FPZ5</accession>
<sequence length="144" mass="16955">MTIERLKKFFCRYESFFMKSLYEEIDSEEILNLYASEFIAATPLGVMTGKNDDDFKQALFAGYEQYRKMGTKKMCVRDVKMTPIDERHCLADVEWTATYEKTDGTRIDIDFQVHYLMQEKDENLRIFGWIAGDEQELLKKSGVI</sequence>
<reference evidence="1 2" key="1">
    <citation type="journal article" date="2021" name="Sci. Rep.">
        <title>The distribution of antibiotic resistance genes in chicken gut microbiota commensals.</title>
        <authorList>
            <person name="Juricova H."/>
            <person name="Matiasovicova J."/>
            <person name="Kubasova T."/>
            <person name="Cejkova D."/>
            <person name="Rychlik I."/>
        </authorList>
    </citation>
    <scope>NUCLEOTIDE SEQUENCE [LARGE SCALE GENOMIC DNA]</scope>
    <source>
        <strain evidence="1 2">An423</strain>
    </source>
</reference>
<evidence type="ECO:0000313" key="1">
    <source>
        <dbReference type="EMBL" id="MBM6831515.1"/>
    </source>
</evidence>
<comment type="caution">
    <text evidence="1">The sequence shown here is derived from an EMBL/GenBank/DDBJ whole genome shotgun (WGS) entry which is preliminary data.</text>
</comment>
<organism evidence="1 2">
    <name type="scientific">Faecalicoccus acidiformans</name>
    <dbReference type="NCBI Taxonomy" id="915173"/>
    <lineage>
        <taxon>Bacteria</taxon>
        <taxon>Bacillati</taxon>
        <taxon>Bacillota</taxon>
        <taxon>Erysipelotrichia</taxon>
        <taxon>Erysipelotrichales</taxon>
        <taxon>Erysipelotrichaceae</taxon>
        <taxon>Faecalicoccus</taxon>
    </lineage>
</organism>
<dbReference type="RefSeq" id="WP_204685696.1">
    <property type="nucleotide sequence ID" value="NZ_JACJLU010000005.1"/>
</dbReference>
<keyword evidence="2" id="KW-1185">Reference proteome</keyword>
<dbReference type="Proteomes" id="UP000775500">
    <property type="component" value="Unassembled WGS sequence"/>
</dbReference>